<dbReference type="Proteomes" id="UP000287651">
    <property type="component" value="Unassembled WGS sequence"/>
</dbReference>
<dbReference type="Pfam" id="PF13424">
    <property type="entry name" value="TPR_12"/>
    <property type="match status" value="1"/>
</dbReference>
<evidence type="ECO:0000256" key="1">
    <source>
        <dbReference type="PROSITE-ProRule" id="PRU00339"/>
    </source>
</evidence>
<comment type="caution">
    <text evidence="2">The sequence shown here is derived from an EMBL/GenBank/DDBJ whole genome shotgun (WGS) entry which is preliminary data.</text>
</comment>
<dbReference type="EMBL" id="AMZH03010204">
    <property type="protein sequence ID" value="RRT55185.1"/>
    <property type="molecule type" value="Genomic_DNA"/>
</dbReference>
<dbReference type="SUPFAM" id="SSF48452">
    <property type="entry name" value="TPR-like"/>
    <property type="match status" value="2"/>
</dbReference>
<dbReference type="PANTHER" id="PTHR45523:SF1">
    <property type="entry name" value="TETRATRICOPEPTIDE REPEAT (TPR)-CONTAINING PROTEIN"/>
    <property type="match status" value="1"/>
</dbReference>
<organism evidence="2 3">
    <name type="scientific">Ensete ventricosum</name>
    <name type="common">Abyssinian banana</name>
    <name type="synonym">Musa ensete</name>
    <dbReference type="NCBI Taxonomy" id="4639"/>
    <lineage>
        <taxon>Eukaryota</taxon>
        <taxon>Viridiplantae</taxon>
        <taxon>Streptophyta</taxon>
        <taxon>Embryophyta</taxon>
        <taxon>Tracheophyta</taxon>
        <taxon>Spermatophyta</taxon>
        <taxon>Magnoliopsida</taxon>
        <taxon>Liliopsida</taxon>
        <taxon>Zingiberales</taxon>
        <taxon>Musaceae</taxon>
        <taxon>Ensete</taxon>
    </lineage>
</organism>
<evidence type="ECO:0000313" key="3">
    <source>
        <dbReference type="Proteomes" id="UP000287651"/>
    </source>
</evidence>
<evidence type="ECO:0000313" key="2">
    <source>
        <dbReference type="EMBL" id="RRT55185.1"/>
    </source>
</evidence>
<name>A0A426YTZ9_ENSVE</name>
<accession>A0A426YTZ9</accession>
<reference evidence="2 3" key="1">
    <citation type="journal article" date="2014" name="Agronomy (Basel)">
        <title>A Draft Genome Sequence for Ensete ventricosum, the Drought-Tolerant Tree Against Hunger.</title>
        <authorList>
            <person name="Harrison J."/>
            <person name="Moore K.A."/>
            <person name="Paszkiewicz K."/>
            <person name="Jones T."/>
            <person name="Grant M."/>
            <person name="Ambacheew D."/>
            <person name="Muzemil S."/>
            <person name="Studholme D.J."/>
        </authorList>
    </citation>
    <scope>NUCLEOTIDE SEQUENCE [LARGE SCALE GENOMIC DNA]</scope>
</reference>
<dbReference type="Gene3D" id="1.25.40.10">
    <property type="entry name" value="Tetratricopeptide repeat domain"/>
    <property type="match status" value="2"/>
</dbReference>
<dbReference type="PROSITE" id="PS50293">
    <property type="entry name" value="TPR_REGION"/>
    <property type="match status" value="1"/>
</dbReference>
<dbReference type="InterPro" id="IPR011990">
    <property type="entry name" value="TPR-like_helical_dom_sf"/>
</dbReference>
<dbReference type="PROSITE" id="PS50005">
    <property type="entry name" value="TPR"/>
    <property type="match status" value="2"/>
</dbReference>
<protein>
    <submittedName>
        <fullName evidence="2">Uncharacterized protein</fullName>
    </submittedName>
</protein>
<gene>
    <name evidence="2" type="ORF">B296_00043272</name>
</gene>
<dbReference type="AlphaFoldDB" id="A0A426YTZ9"/>
<keyword evidence="1" id="KW-0802">TPR repeat</keyword>
<dbReference type="SMART" id="SM00028">
    <property type="entry name" value="TPR"/>
    <property type="match status" value="4"/>
</dbReference>
<dbReference type="PANTHER" id="PTHR45523">
    <property type="entry name" value="TETRATRICOPEPTIDE REPEAT (TPR)-CONTAINING PROTEIN-RELATED"/>
    <property type="match status" value="1"/>
</dbReference>
<proteinExistence type="predicted"/>
<dbReference type="InterPro" id="IPR019734">
    <property type="entry name" value="TPR_rpt"/>
</dbReference>
<feature type="repeat" description="TPR" evidence="1">
    <location>
        <begin position="135"/>
        <end position="168"/>
    </location>
</feature>
<feature type="repeat" description="TPR" evidence="1">
    <location>
        <begin position="169"/>
        <end position="202"/>
    </location>
</feature>
<sequence length="225" mass="25245">MHHCLCNGLHTSVEFMNNALLQAIEEDPDDAIQWHQLGLHSLCTMQFKASVKFLKAAVARSRECSFAWSNLGNCVPMYHSYRSSIGLVHTAHTERYVILYLLIVVGIALQLTDDPSSAELVYKKALSFAANQHAHAILSNLGNLYRRQKRFHDAKAIFAKSLELCPGYAPAYNNLGLVYVAESLWEEAKTCFEKALRSDPLLDAAKSNRTKAVAMTRIQETMRTT</sequence>